<evidence type="ECO:0000313" key="2">
    <source>
        <dbReference type="Proteomes" id="UP000321089"/>
    </source>
</evidence>
<reference evidence="1 2" key="1">
    <citation type="submission" date="2019-07" db="EMBL/GenBank/DDBJ databases">
        <title>Whole genome shotgun sequence of Clostridium butyricum NBRC 3858.</title>
        <authorList>
            <person name="Hosoyama A."/>
            <person name="Uohara A."/>
            <person name="Ohji S."/>
            <person name="Ichikawa N."/>
        </authorList>
    </citation>
    <scope>NUCLEOTIDE SEQUENCE [LARGE SCALE GENOMIC DNA]</scope>
    <source>
        <strain evidence="1 2">NBRC 3858</strain>
    </source>
</reference>
<dbReference type="AlphaFoldDB" id="A0A0Q0Y053"/>
<comment type="caution">
    <text evidence="1">The sequence shown here is derived from an EMBL/GenBank/DDBJ whole genome shotgun (WGS) entry which is preliminary data.</text>
</comment>
<dbReference type="EMBL" id="BKBC01000053">
    <property type="protein sequence ID" value="GEQ22591.1"/>
    <property type="molecule type" value="Genomic_DNA"/>
</dbReference>
<dbReference type="Proteomes" id="UP000321089">
    <property type="component" value="Unassembled WGS sequence"/>
</dbReference>
<accession>A0A0Q0Y053</accession>
<organism evidence="1 2">
    <name type="scientific">Clostridium butyricum</name>
    <dbReference type="NCBI Taxonomy" id="1492"/>
    <lineage>
        <taxon>Bacteria</taxon>
        <taxon>Bacillati</taxon>
        <taxon>Bacillota</taxon>
        <taxon>Clostridia</taxon>
        <taxon>Eubacteriales</taxon>
        <taxon>Clostridiaceae</taxon>
        <taxon>Clostridium</taxon>
    </lineage>
</organism>
<name>A0A0Q0Y053_CLOBU</name>
<dbReference type="RefSeq" id="WP_002580105.1">
    <property type="nucleotide sequence ID" value="NZ_BKBB01000001.1"/>
</dbReference>
<evidence type="ECO:0000313" key="1">
    <source>
        <dbReference type="EMBL" id="GEQ22591.1"/>
    </source>
</evidence>
<protein>
    <submittedName>
        <fullName evidence="1">Uncharacterized protein</fullName>
    </submittedName>
</protein>
<sequence>MKKVFSENEQKFYTDKIFLDIFHEQGIGEAELEKAICETYNTDETKYLRISDIPMDMKIEAITDTCQLSGLSFDDYNDILNYFYDKYKNN</sequence>
<proteinExistence type="predicted"/>
<gene>
    <name evidence="1" type="ORF">CBU02nite_30970</name>
</gene>